<name>A0A377DK76_ECOLX</name>
<evidence type="ECO:0000256" key="1">
    <source>
        <dbReference type="SAM" id="Phobius"/>
    </source>
</evidence>
<reference evidence="2 3" key="1">
    <citation type="submission" date="2018-06" db="EMBL/GenBank/DDBJ databases">
        <authorList>
            <consortium name="Pathogen Informatics"/>
            <person name="Doyle S."/>
        </authorList>
    </citation>
    <scope>NUCLEOTIDE SEQUENCE [LARGE SCALE GENOMIC DNA]</scope>
    <source>
        <strain evidence="2 3">NCTC8500</strain>
    </source>
</reference>
<gene>
    <name evidence="2" type="primary">frlA_1</name>
    <name evidence="2" type="ORF">NCTC8500_00242</name>
</gene>
<accession>A0A377DK76</accession>
<evidence type="ECO:0000313" key="2">
    <source>
        <dbReference type="EMBL" id="STM36548.1"/>
    </source>
</evidence>
<dbReference type="AlphaFoldDB" id="A0A377DK76"/>
<proteinExistence type="predicted"/>
<keyword evidence="1" id="KW-0812">Transmembrane</keyword>
<feature type="transmembrane region" description="Helical" evidence="1">
    <location>
        <begin position="25"/>
        <end position="54"/>
    </location>
</feature>
<dbReference type="Proteomes" id="UP000254429">
    <property type="component" value="Unassembled WGS sequence"/>
</dbReference>
<protein>
    <submittedName>
        <fullName evidence="2">Fructoselysine transporter</fullName>
    </submittedName>
</protein>
<sequence length="67" mass="7731">MAKDNLFFKCFGHVHPKYNTPDVSIILQGALGIFFIFVSDLTSLLGYFTLVMCFKKYPHLRLHHLVS</sequence>
<dbReference type="Gene3D" id="1.20.1740.10">
    <property type="entry name" value="Amino acid/polyamine transporter I"/>
    <property type="match status" value="1"/>
</dbReference>
<keyword evidence="1" id="KW-0472">Membrane</keyword>
<organism evidence="2 3">
    <name type="scientific">Escherichia coli</name>
    <dbReference type="NCBI Taxonomy" id="562"/>
    <lineage>
        <taxon>Bacteria</taxon>
        <taxon>Pseudomonadati</taxon>
        <taxon>Pseudomonadota</taxon>
        <taxon>Gammaproteobacteria</taxon>
        <taxon>Enterobacterales</taxon>
        <taxon>Enterobacteriaceae</taxon>
        <taxon>Escherichia</taxon>
    </lineage>
</organism>
<keyword evidence="1" id="KW-1133">Transmembrane helix</keyword>
<evidence type="ECO:0000313" key="3">
    <source>
        <dbReference type="Proteomes" id="UP000254429"/>
    </source>
</evidence>
<dbReference type="EMBL" id="UGFG01000001">
    <property type="protein sequence ID" value="STM36548.1"/>
    <property type="molecule type" value="Genomic_DNA"/>
</dbReference>